<keyword evidence="3" id="KW-1185">Reference proteome</keyword>
<dbReference type="eggNOG" id="COG0417">
    <property type="taxonomic scope" value="Bacteria"/>
</dbReference>
<evidence type="ECO:0000313" key="2">
    <source>
        <dbReference type="EMBL" id="KGO91328.1"/>
    </source>
</evidence>
<dbReference type="Proteomes" id="UP000030111">
    <property type="component" value="Unassembled WGS sequence"/>
</dbReference>
<evidence type="ECO:0008006" key="4">
    <source>
        <dbReference type="Google" id="ProtNLM"/>
    </source>
</evidence>
<accession>A0A0A2MIM7</accession>
<dbReference type="STRING" id="1121898.GCA_000422725_04035"/>
<dbReference type="AlphaFoldDB" id="A0A0A2MIM7"/>
<dbReference type="Pfam" id="PF13715">
    <property type="entry name" value="CarbopepD_reg_2"/>
    <property type="match status" value="1"/>
</dbReference>
<name>A0A0A2MIM7_9FLAO</name>
<dbReference type="InterPro" id="IPR008969">
    <property type="entry name" value="CarboxyPept-like_regulatory"/>
</dbReference>
<sequence>MSEIFLKIFVVSVLQNVKLIVYYLNTYTMKKITSLIALTLLLFVQNAVSQSVTGTVIDEQKQPIPYVSIQVGPTYGVVSNTEGQFVINIPSPADADKVIFSSIGYESIAIPLSDFKSGAYVLKEQVTVLDPVFITNKKLSPLEILAQVKINAPKNYGTQPAKQTFFLRNSYTNKMIDGQFELVKSSVDKKATLKELNKEIEDVMKKLKNQSSKSYSESYGFLYQQNSESKLLVEKAVELKNRERDVSGEQAQSKFIDIVKRYLDPNATYKLKTGLFTIDDSLKVKSAKKDIKPDVKTAYLKTTITALSSSLNNFYTKDGLDFFTDYKRYTYTLEGYSEYNDETIYILDFKPAKSSGHYYGKIYVNALDYAVVKLEYNLVDGENESKINLKLLLGVKMMEDRTKVAATFTKNDAGQYSINFIKKQKGNYGYMDRSLKFTKNKVSKDEETNMLKVDFLIESDTYTTSELFIIDKQPITAAEFKNVTEKEKYDINYIAKYDPSIWKDYNVLAPVDAIKNYN</sequence>
<evidence type="ECO:0000313" key="3">
    <source>
        <dbReference type="Proteomes" id="UP000030111"/>
    </source>
</evidence>
<protein>
    <recommendedName>
        <fullName evidence="4">Membrane receptor RagA</fullName>
    </recommendedName>
</protein>
<evidence type="ECO:0000256" key="1">
    <source>
        <dbReference type="SAM" id="Coils"/>
    </source>
</evidence>
<dbReference type="EMBL" id="JRLY01000021">
    <property type="protein sequence ID" value="KGO91328.1"/>
    <property type="molecule type" value="Genomic_DNA"/>
</dbReference>
<comment type="caution">
    <text evidence="2">The sequence shown here is derived from an EMBL/GenBank/DDBJ whole genome shotgun (WGS) entry which is preliminary data.</text>
</comment>
<proteinExistence type="predicted"/>
<gene>
    <name evidence="2" type="ORF">Q766_18805</name>
</gene>
<reference evidence="2 3" key="1">
    <citation type="submission" date="2013-09" db="EMBL/GenBank/DDBJ databases">
        <authorList>
            <person name="Zeng Z."/>
            <person name="Chen C."/>
        </authorList>
    </citation>
    <scope>NUCLEOTIDE SEQUENCE [LARGE SCALE GENOMIC DNA]</scope>
    <source>
        <strain evidence="2 3">WB 4.1-42</strain>
    </source>
</reference>
<keyword evidence="1" id="KW-0175">Coiled coil</keyword>
<dbReference type="SUPFAM" id="SSF49464">
    <property type="entry name" value="Carboxypeptidase regulatory domain-like"/>
    <property type="match status" value="1"/>
</dbReference>
<organism evidence="2 3">
    <name type="scientific">Flavobacterium subsaxonicum WB 4.1-42 = DSM 21790</name>
    <dbReference type="NCBI Taxonomy" id="1121898"/>
    <lineage>
        <taxon>Bacteria</taxon>
        <taxon>Pseudomonadati</taxon>
        <taxon>Bacteroidota</taxon>
        <taxon>Flavobacteriia</taxon>
        <taxon>Flavobacteriales</taxon>
        <taxon>Flavobacteriaceae</taxon>
        <taxon>Flavobacterium</taxon>
    </lineage>
</organism>
<feature type="coiled-coil region" evidence="1">
    <location>
        <begin position="186"/>
        <end position="213"/>
    </location>
</feature>